<gene>
    <name evidence="1" type="ORF">O6H91_18G001300</name>
</gene>
<protein>
    <submittedName>
        <fullName evidence="1">Uncharacterized protein</fullName>
    </submittedName>
</protein>
<organism evidence="1 2">
    <name type="scientific">Diphasiastrum complanatum</name>
    <name type="common">Issler's clubmoss</name>
    <name type="synonym">Lycopodium complanatum</name>
    <dbReference type="NCBI Taxonomy" id="34168"/>
    <lineage>
        <taxon>Eukaryota</taxon>
        <taxon>Viridiplantae</taxon>
        <taxon>Streptophyta</taxon>
        <taxon>Embryophyta</taxon>
        <taxon>Tracheophyta</taxon>
        <taxon>Lycopodiopsida</taxon>
        <taxon>Lycopodiales</taxon>
        <taxon>Lycopodiaceae</taxon>
        <taxon>Lycopodioideae</taxon>
        <taxon>Diphasiastrum</taxon>
    </lineage>
</organism>
<name>A0ACC2AXI0_DIPCM</name>
<proteinExistence type="predicted"/>
<dbReference type="EMBL" id="CM055109">
    <property type="protein sequence ID" value="KAJ7522206.1"/>
    <property type="molecule type" value="Genomic_DNA"/>
</dbReference>
<comment type="caution">
    <text evidence="1">The sequence shown here is derived from an EMBL/GenBank/DDBJ whole genome shotgun (WGS) entry which is preliminary data.</text>
</comment>
<evidence type="ECO:0000313" key="1">
    <source>
        <dbReference type="EMBL" id="KAJ7522206.1"/>
    </source>
</evidence>
<reference evidence="2" key="1">
    <citation type="journal article" date="2024" name="Proc. Natl. Acad. Sci. U.S.A.">
        <title>Extraordinary preservation of gene collinearity over three hundred million years revealed in homosporous lycophytes.</title>
        <authorList>
            <person name="Li C."/>
            <person name="Wickell D."/>
            <person name="Kuo L.Y."/>
            <person name="Chen X."/>
            <person name="Nie B."/>
            <person name="Liao X."/>
            <person name="Peng D."/>
            <person name="Ji J."/>
            <person name="Jenkins J."/>
            <person name="Williams M."/>
            <person name="Shu S."/>
            <person name="Plott C."/>
            <person name="Barry K."/>
            <person name="Rajasekar S."/>
            <person name="Grimwood J."/>
            <person name="Han X."/>
            <person name="Sun S."/>
            <person name="Hou Z."/>
            <person name="He W."/>
            <person name="Dai G."/>
            <person name="Sun C."/>
            <person name="Schmutz J."/>
            <person name="Leebens-Mack J.H."/>
            <person name="Li F.W."/>
            <person name="Wang L."/>
        </authorList>
    </citation>
    <scope>NUCLEOTIDE SEQUENCE [LARGE SCALE GENOMIC DNA]</scope>
    <source>
        <strain evidence="2">cv. PW_Plant_1</strain>
    </source>
</reference>
<dbReference type="Proteomes" id="UP001162992">
    <property type="component" value="Chromosome 18"/>
</dbReference>
<evidence type="ECO:0000313" key="2">
    <source>
        <dbReference type="Proteomes" id="UP001162992"/>
    </source>
</evidence>
<accession>A0ACC2AXI0</accession>
<sequence>MASRSYKGGRTFILQYSFGCFDKPTVQWASFDKLELSSGSIHHMLLLTYMNGFQVWDVEDASNVSEIVSRRDGHVAFLRLQPWPHPKELINGMFNKAHPLLLVVTGDIANRTASIPGGFPGTYTGDGNTSGGLSHQFIPTVIRFYSLKTHVYVHELRFRTGVYAVQCSSQVIAVALASQIHCFDAATLKNTFNVSTYPTPEVGLGVANSGNGAMALGPRWLAYASNQLLMSSIGRVSPQQLGSSPGISPSTSPGSGGYVVQYAKESSKQLAAGVMTLGEKSYKTLSRYCSEYLPDAIGSNCPGRKVNNNGYNVASEYAGTVIVQDVVDKNIVTQFRAHTSPLSSLCFDPSGTLLVTASVYGHNLNVFRLTPPARGHCGSTATGRGNPSHVHLYKLYRGLTNAVIQDIAFSIDSHWIAVSSSRGTSHLFAISPFGGVVCPRTHMTSLSVDGSSGLPFPTPAFPWWHETGPLRAAQQVLPPPPPAMTLSVMARIKNGLGGWRGAVHGDGNTGAGGAVAAGFHDGSGMNSDNSLTGIWKERLWVLSASGHLVRYSLRPSTWTEGGYSSNGMNSESSSSPGQSQDLRLIVEPSEKWHVCRGLNWVEREERLECFACEPSQHEKDSCAAVGAGLVGQRPVKDAEELRCWYMSNAEVHINQSQPYPLWAQPNVFFHVMLDRSLTNADVEEDLHIESTPSRVIEVRRKDLKPVMERFQRTNTTEAVGNATSLQNLTYGYAKLQDALIESSFANIHIRRSSSGSSLGSEGPLGEPSFGMNAFHPYPDSPEVYLAGTLDSSPPLRDDHHGMPSVPAYSMPRQEILGNPDLFDDNSTRAKCCAHGQVNITATNLFIPSSLLETDPGYTSVNLKLSYPCDPLMHSTTTSACSFGLQKKLKNGLSGSEALSTDCWSEQMSCQATRKSELDDGKARADITHSSAGSSHVTGVLNQDVGSSSSRQLHCVGTSDLKPDKFVNKIDMNADSEAANAVRAVENLNFSARLTTSEDGDLEEQDGWEGNMFPLCDED</sequence>
<keyword evidence="2" id="KW-1185">Reference proteome</keyword>